<sequence>MGINVVVRPNQFTKDGSFFASVEHKDTVSFEELLAKMRTDTALEIADIRSIIERFGPDIIHFTCTGRKVSTPMGIFYLGIGNGSFRLDNEMPEIDKASLKLKFRPSREIVETIRRESQITITEHRGTKVPVIHSVVNVADPTSSEIPSGSLCHVVGSRLTFDRQNPEQGLFLINGDQPDQEVRMDIYSRWGSNYIDFLLPDLQPGTYQLELRGTKNTGRMDKPVQIAA</sequence>
<evidence type="ECO:0000313" key="4">
    <source>
        <dbReference type="Proteomes" id="UP000029692"/>
    </source>
</evidence>
<reference evidence="3 4" key="1">
    <citation type="submission" date="2014-05" db="EMBL/GenBank/DDBJ databases">
        <title>De novo Genome Sequence of Spirocheata sp.</title>
        <authorList>
            <person name="Shivani Y."/>
            <person name="Subhash Y."/>
            <person name="Tushar L."/>
            <person name="Sasikala C."/>
            <person name="Ramana C.V."/>
        </authorList>
    </citation>
    <scope>NUCLEOTIDE SEQUENCE [LARGE SCALE GENOMIC DNA]</scope>
    <source>
        <strain evidence="3 4">JC230</strain>
    </source>
</reference>
<dbReference type="Gene3D" id="2.70.50.70">
    <property type="match status" value="1"/>
</dbReference>
<dbReference type="AlphaFoldDB" id="A0A098QX97"/>
<keyword evidence="4" id="KW-1185">Reference proteome</keyword>
<dbReference type="Pfam" id="PF14734">
    <property type="entry name" value="DUF4469"/>
    <property type="match status" value="1"/>
</dbReference>
<feature type="domain" description="DUF4469" evidence="1">
    <location>
        <begin position="132"/>
        <end position="218"/>
    </location>
</feature>
<dbReference type="STRING" id="1480694.DC28_12740"/>
<evidence type="ECO:0000313" key="3">
    <source>
        <dbReference type="EMBL" id="KGE71112.1"/>
    </source>
</evidence>
<dbReference type="RefSeq" id="WP_037549200.1">
    <property type="nucleotide sequence ID" value="NZ_JNUP01000069.1"/>
</dbReference>
<dbReference type="Proteomes" id="UP000029692">
    <property type="component" value="Unassembled WGS sequence"/>
</dbReference>
<gene>
    <name evidence="3" type="ORF">DC28_12740</name>
</gene>
<dbReference type="EMBL" id="JNUP01000069">
    <property type="protein sequence ID" value="KGE71112.1"/>
    <property type="molecule type" value="Genomic_DNA"/>
</dbReference>
<evidence type="ECO:0000259" key="1">
    <source>
        <dbReference type="Pfam" id="PF14734"/>
    </source>
</evidence>
<name>A0A098QX97_9SPIO</name>
<proteinExistence type="predicted"/>
<evidence type="ECO:0000259" key="2">
    <source>
        <dbReference type="Pfam" id="PF14848"/>
    </source>
</evidence>
<dbReference type="InterPro" id="IPR027824">
    <property type="entry name" value="DUF4469"/>
</dbReference>
<dbReference type="InterPro" id="IPR049893">
    <property type="entry name" value="Bvu_2165-like_IHF-HU-DNA_bdg"/>
</dbReference>
<protein>
    <submittedName>
        <fullName evidence="3">Uncharacterized protein</fullName>
    </submittedName>
</protein>
<comment type="caution">
    <text evidence="3">The sequence shown here is derived from an EMBL/GenBank/DDBJ whole genome shotgun (WGS) entry which is preliminary data.</text>
</comment>
<feature type="domain" description="Bvu-2165-like IHF-HU-like DNA-binding" evidence="2">
    <location>
        <begin position="5"/>
        <end position="113"/>
    </location>
</feature>
<dbReference type="Pfam" id="PF14848">
    <property type="entry name" value="HU-DNA_bdg"/>
    <property type="match status" value="1"/>
</dbReference>
<accession>A0A098QX97</accession>
<dbReference type="OrthoDB" id="361383at2"/>
<organism evidence="3 4">
    <name type="scientific">Spirochaeta lutea</name>
    <dbReference type="NCBI Taxonomy" id="1480694"/>
    <lineage>
        <taxon>Bacteria</taxon>
        <taxon>Pseudomonadati</taxon>
        <taxon>Spirochaetota</taxon>
        <taxon>Spirochaetia</taxon>
        <taxon>Spirochaetales</taxon>
        <taxon>Spirochaetaceae</taxon>
        <taxon>Spirochaeta</taxon>
    </lineage>
</organism>